<comment type="caution">
    <text evidence="4">The sequence shown here is derived from an EMBL/GenBank/DDBJ whole genome shotgun (WGS) entry which is preliminary data.</text>
</comment>
<sequence>MASTITARRPNCSLSCRSPSRTPATPPLPLPPKNPPQPQQHPFSPTHSTPNRAMIDLSTVVPAYYYDQENGGRIPVFCPSMDEFKDFLRYVEAINHYGMESGIVKIIPPKEWYLEISPSNLFYFSLIYFTCLLLGKFIASTHITLSHSVHDVRYQHDTVLLAIRAPYPRSSTLPDLSEKLKDVRVRHPIVQHIIGSQGIYTQTNVEKRRAYTIEQWYELCGDGDHRPPPKKGEYAPPTPRKRRRRSKLKDDDTDEPPDVPASSSEKSNPADANNISAHDDDEFPDPSQMNANDSSSSPSSSQSTSSILSKCLSRLINDDEYLINSPLSPYRSSWSPSTPSSPLNDVNDPFYPSFLHYLRHPTEQDSALSTNLLNVFEGTRLRSDPNLPQTPKGSVAPSTPLHTSTRMRLRRTSLPSPNADSDGSPSSSKFSLKRHRPSHNMPTPTPEPEPAAPEVELDDALEEDEHAADQTPDDENLPLSFDYHCKDVAQYNVQCCRELERTYWRNLTFNQPLYGADMAGTLFDTSVKSWNVNCLDNILNRIDINLPGVNTPYLYFGMWKATFAWHVEVGI</sequence>
<protein>
    <recommendedName>
        <fullName evidence="6">JmjN domain-containing protein</fullName>
    </recommendedName>
</protein>
<dbReference type="OrthoDB" id="9547406at2759"/>
<feature type="compositionally biased region" description="Low complexity" evidence="1">
    <location>
        <begin position="412"/>
        <end position="430"/>
    </location>
</feature>
<accession>A0A433D6C3</accession>
<feature type="region of interest" description="Disordered" evidence="1">
    <location>
        <begin position="1"/>
        <end position="51"/>
    </location>
</feature>
<dbReference type="EMBL" id="RBNI01005892">
    <property type="protein sequence ID" value="RUP46408.1"/>
    <property type="molecule type" value="Genomic_DNA"/>
</dbReference>
<evidence type="ECO:0000313" key="4">
    <source>
        <dbReference type="EMBL" id="RUP46408.1"/>
    </source>
</evidence>
<evidence type="ECO:0000259" key="2">
    <source>
        <dbReference type="PROSITE" id="PS51183"/>
    </source>
</evidence>
<feature type="compositionally biased region" description="Polar residues" evidence="1">
    <location>
        <begin position="261"/>
        <end position="276"/>
    </location>
</feature>
<feature type="region of interest" description="Disordered" evidence="1">
    <location>
        <begin position="381"/>
        <end position="454"/>
    </location>
</feature>
<dbReference type="GO" id="GO:0032454">
    <property type="term" value="F:histone H3K9 demethylase activity"/>
    <property type="evidence" value="ECO:0007669"/>
    <property type="project" value="TreeGrafter"/>
</dbReference>
<organism evidence="4 5">
    <name type="scientific">Jimgerdemannia flammicorona</name>
    <dbReference type="NCBI Taxonomy" id="994334"/>
    <lineage>
        <taxon>Eukaryota</taxon>
        <taxon>Fungi</taxon>
        <taxon>Fungi incertae sedis</taxon>
        <taxon>Mucoromycota</taxon>
        <taxon>Mucoromycotina</taxon>
        <taxon>Endogonomycetes</taxon>
        <taxon>Endogonales</taxon>
        <taxon>Endogonaceae</taxon>
        <taxon>Jimgerdemannia</taxon>
    </lineage>
</organism>
<keyword evidence="5" id="KW-1185">Reference proteome</keyword>
<feature type="compositionally biased region" description="Low complexity" evidence="1">
    <location>
        <begin position="294"/>
        <end position="306"/>
    </location>
</feature>
<gene>
    <name evidence="4" type="ORF">BC936DRAFT_146993</name>
</gene>
<dbReference type="Proteomes" id="UP000268093">
    <property type="component" value="Unassembled WGS sequence"/>
</dbReference>
<dbReference type="InterPro" id="IPR003347">
    <property type="entry name" value="JmjC_dom"/>
</dbReference>
<dbReference type="SUPFAM" id="SSF51197">
    <property type="entry name" value="Clavaminate synthase-like"/>
    <property type="match status" value="1"/>
</dbReference>
<feature type="domain" description="JmjC" evidence="3">
    <location>
        <begin position="524"/>
        <end position="571"/>
    </location>
</feature>
<dbReference type="InterPro" id="IPR003349">
    <property type="entry name" value="JmjN"/>
</dbReference>
<dbReference type="AlphaFoldDB" id="A0A433D6C3"/>
<proteinExistence type="predicted"/>
<dbReference type="GO" id="GO:0000785">
    <property type="term" value="C:chromatin"/>
    <property type="evidence" value="ECO:0007669"/>
    <property type="project" value="TreeGrafter"/>
</dbReference>
<feature type="compositionally biased region" description="Polar residues" evidence="1">
    <location>
        <begin position="1"/>
        <end position="18"/>
    </location>
</feature>
<dbReference type="GO" id="GO:0051864">
    <property type="term" value="F:histone H3K36 demethylase activity"/>
    <property type="evidence" value="ECO:0007669"/>
    <property type="project" value="TreeGrafter"/>
</dbReference>
<dbReference type="PROSITE" id="PS51184">
    <property type="entry name" value="JMJC"/>
    <property type="match status" value="1"/>
</dbReference>
<dbReference type="PANTHER" id="PTHR10694:SF7">
    <property type="entry name" value="[HISTONE H3]-TRIMETHYL-L-LYSINE(9) DEMETHYLASE"/>
    <property type="match status" value="1"/>
</dbReference>
<reference evidence="4 5" key="1">
    <citation type="journal article" date="2018" name="New Phytol.">
        <title>Phylogenomics of Endogonaceae and evolution of mycorrhizas within Mucoromycota.</title>
        <authorList>
            <person name="Chang Y."/>
            <person name="Desiro A."/>
            <person name="Na H."/>
            <person name="Sandor L."/>
            <person name="Lipzen A."/>
            <person name="Clum A."/>
            <person name="Barry K."/>
            <person name="Grigoriev I.V."/>
            <person name="Martin F.M."/>
            <person name="Stajich J.E."/>
            <person name="Smith M.E."/>
            <person name="Bonito G."/>
            <person name="Spatafora J.W."/>
        </authorList>
    </citation>
    <scope>NUCLEOTIDE SEQUENCE [LARGE SCALE GENOMIC DNA]</scope>
    <source>
        <strain evidence="4 5">GMNB39</strain>
    </source>
</reference>
<evidence type="ECO:0000313" key="5">
    <source>
        <dbReference type="Proteomes" id="UP000268093"/>
    </source>
</evidence>
<dbReference type="Pfam" id="PF02375">
    <property type="entry name" value="JmjN"/>
    <property type="match status" value="1"/>
</dbReference>
<dbReference type="GO" id="GO:0010468">
    <property type="term" value="P:regulation of gene expression"/>
    <property type="evidence" value="ECO:0007669"/>
    <property type="project" value="TreeGrafter"/>
</dbReference>
<dbReference type="PANTHER" id="PTHR10694">
    <property type="entry name" value="LYSINE-SPECIFIC DEMETHYLASE"/>
    <property type="match status" value="1"/>
</dbReference>
<evidence type="ECO:0000259" key="3">
    <source>
        <dbReference type="PROSITE" id="PS51184"/>
    </source>
</evidence>
<dbReference type="Gene3D" id="2.60.120.650">
    <property type="entry name" value="Cupin"/>
    <property type="match status" value="2"/>
</dbReference>
<evidence type="ECO:0000256" key="1">
    <source>
        <dbReference type="SAM" id="MobiDB-lite"/>
    </source>
</evidence>
<feature type="region of interest" description="Disordered" evidence="1">
    <location>
        <begin position="221"/>
        <end position="306"/>
    </location>
</feature>
<feature type="compositionally biased region" description="Pro residues" evidence="1">
    <location>
        <begin position="24"/>
        <end position="39"/>
    </location>
</feature>
<dbReference type="GO" id="GO:0005634">
    <property type="term" value="C:nucleus"/>
    <property type="evidence" value="ECO:0007669"/>
    <property type="project" value="TreeGrafter"/>
</dbReference>
<feature type="compositionally biased region" description="Basic and acidic residues" evidence="1">
    <location>
        <begin position="222"/>
        <end position="233"/>
    </location>
</feature>
<dbReference type="SMART" id="SM00545">
    <property type="entry name" value="JmjN"/>
    <property type="match status" value="1"/>
</dbReference>
<feature type="domain" description="JmjN" evidence="2">
    <location>
        <begin position="74"/>
        <end position="115"/>
    </location>
</feature>
<evidence type="ECO:0008006" key="6">
    <source>
        <dbReference type="Google" id="ProtNLM"/>
    </source>
</evidence>
<name>A0A433D6C3_9FUNG</name>
<dbReference type="PROSITE" id="PS51183">
    <property type="entry name" value="JMJN"/>
    <property type="match status" value="1"/>
</dbReference>